<feature type="compositionally biased region" description="Basic and acidic residues" evidence="1">
    <location>
        <begin position="36"/>
        <end position="60"/>
    </location>
</feature>
<name>A0AA39VA27_9LECA</name>
<evidence type="ECO:0000313" key="4">
    <source>
        <dbReference type="Proteomes" id="UP001166286"/>
    </source>
</evidence>
<dbReference type="PROSITE" id="PS50006">
    <property type="entry name" value="FHA_DOMAIN"/>
    <property type="match status" value="1"/>
</dbReference>
<dbReference type="Proteomes" id="UP001166286">
    <property type="component" value="Unassembled WGS sequence"/>
</dbReference>
<feature type="region of interest" description="Disordered" evidence="1">
    <location>
        <begin position="1"/>
        <end position="166"/>
    </location>
</feature>
<feature type="domain" description="FHA" evidence="2">
    <location>
        <begin position="237"/>
        <end position="300"/>
    </location>
</feature>
<evidence type="ECO:0000259" key="2">
    <source>
        <dbReference type="PROSITE" id="PS50006"/>
    </source>
</evidence>
<evidence type="ECO:0000256" key="1">
    <source>
        <dbReference type="SAM" id="MobiDB-lite"/>
    </source>
</evidence>
<proteinExistence type="predicted"/>
<keyword evidence="4" id="KW-1185">Reference proteome</keyword>
<feature type="compositionally biased region" description="Basic and acidic residues" evidence="1">
    <location>
        <begin position="88"/>
        <end position="105"/>
    </location>
</feature>
<dbReference type="InterPro" id="IPR000253">
    <property type="entry name" value="FHA_dom"/>
</dbReference>
<dbReference type="SUPFAM" id="SSF49879">
    <property type="entry name" value="SMAD/FHA domain"/>
    <property type="match status" value="1"/>
</dbReference>
<comment type="caution">
    <text evidence="3">The sequence shown here is derived from an EMBL/GenBank/DDBJ whole genome shotgun (WGS) entry which is preliminary data.</text>
</comment>
<feature type="compositionally biased region" description="Basic and acidic residues" evidence="1">
    <location>
        <begin position="1"/>
        <end position="11"/>
    </location>
</feature>
<dbReference type="Gene3D" id="2.60.200.20">
    <property type="match status" value="1"/>
</dbReference>
<accession>A0AA39VA27</accession>
<dbReference type="SMART" id="SM00240">
    <property type="entry name" value="FHA"/>
    <property type="match status" value="1"/>
</dbReference>
<dbReference type="InterPro" id="IPR050923">
    <property type="entry name" value="Cell_Proc_Reg/RNA_Proc"/>
</dbReference>
<dbReference type="CDD" id="cd22676">
    <property type="entry name" value="FHA_SNIP1_DDL-like"/>
    <property type="match status" value="1"/>
</dbReference>
<dbReference type="PANTHER" id="PTHR23308">
    <property type="entry name" value="NUCLEAR INHIBITOR OF PROTEIN PHOSPHATASE-1"/>
    <property type="match status" value="1"/>
</dbReference>
<reference evidence="3" key="1">
    <citation type="submission" date="2023-03" db="EMBL/GenBank/DDBJ databases">
        <title>Complete genome of Cladonia borealis.</title>
        <authorList>
            <person name="Park H."/>
        </authorList>
    </citation>
    <scope>NUCLEOTIDE SEQUENCE</scope>
    <source>
        <strain evidence="3">ANT050790</strain>
    </source>
</reference>
<evidence type="ECO:0000313" key="3">
    <source>
        <dbReference type="EMBL" id="KAK0517290.1"/>
    </source>
</evidence>
<protein>
    <recommendedName>
        <fullName evidence="2">FHA domain-containing protein</fullName>
    </recommendedName>
</protein>
<dbReference type="FunFam" id="2.60.200.20:FF:000038">
    <property type="entry name" value="FHA domain-containing protein SNIP1"/>
    <property type="match status" value="1"/>
</dbReference>
<dbReference type="AlphaFoldDB" id="A0AA39VA27"/>
<organism evidence="3 4">
    <name type="scientific">Cladonia borealis</name>
    <dbReference type="NCBI Taxonomy" id="184061"/>
    <lineage>
        <taxon>Eukaryota</taxon>
        <taxon>Fungi</taxon>
        <taxon>Dikarya</taxon>
        <taxon>Ascomycota</taxon>
        <taxon>Pezizomycotina</taxon>
        <taxon>Lecanoromycetes</taxon>
        <taxon>OSLEUM clade</taxon>
        <taxon>Lecanoromycetidae</taxon>
        <taxon>Lecanorales</taxon>
        <taxon>Lecanorineae</taxon>
        <taxon>Cladoniaceae</taxon>
        <taxon>Cladonia</taxon>
    </lineage>
</organism>
<dbReference type="InterPro" id="IPR008984">
    <property type="entry name" value="SMAD_FHA_dom_sf"/>
</dbReference>
<dbReference type="Pfam" id="PF00498">
    <property type="entry name" value="FHA"/>
    <property type="match status" value="1"/>
</dbReference>
<gene>
    <name evidence="3" type="ORF">JMJ35_000445</name>
</gene>
<dbReference type="EMBL" id="JAFEKC020000001">
    <property type="protein sequence ID" value="KAK0517290.1"/>
    <property type="molecule type" value="Genomic_DNA"/>
</dbReference>
<feature type="compositionally biased region" description="Basic and acidic residues" evidence="1">
    <location>
        <begin position="117"/>
        <end position="129"/>
    </location>
</feature>
<sequence length="335" mass="38749">MPEHLSDQDRRRERRQRYSSGSDEDELRRHRHSRKRNSENRRSTFRDDERLRDDSRSRSEYRKRHRSRSPGDVRSRARRRQFSDSESPDPRARSHRDHDGRKRSISDSSPPKRTRPRSRDGHRSSDHHKPPPASPTNKPPTKRSSAPLPSQKEAYNKEPTSDAVIKAPPEVEKQKPNFAPTGKLAAETNTVENTTIVLKYNEPPEARLPPPSSSWRLFVFKGSELLETLPLFERSCWLFGRERAVVDFPTEHPSCSKQHAVLQFRYTEKKNEWGEKKGAVKPYLIDLESANGTKVNGETLPQSRYVGLVTGDVITFGDSSREYVLMLPPKEEKKP</sequence>